<proteinExistence type="predicted"/>
<evidence type="ECO:0000313" key="3">
    <source>
        <dbReference type="Proteomes" id="UP000265431"/>
    </source>
</evidence>
<feature type="signal peptide" evidence="1">
    <location>
        <begin position="1"/>
        <end position="19"/>
    </location>
</feature>
<feature type="chain" id="PRO_5017267205" description="Lipoprotein" evidence="1">
    <location>
        <begin position="20"/>
        <end position="172"/>
    </location>
</feature>
<evidence type="ECO:0008006" key="4">
    <source>
        <dbReference type="Google" id="ProtNLM"/>
    </source>
</evidence>
<dbReference type="AlphaFoldDB" id="A0A399R4Q4"/>
<gene>
    <name evidence="2" type="ORF">D1224_01215</name>
</gene>
<comment type="caution">
    <text evidence="2">The sequence shown here is derived from an EMBL/GenBank/DDBJ whole genome shotgun (WGS) entry which is preliminary data.</text>
</comment>
<keyword evidence="1" id="KW-0732">Signal</keyword>
<name>A0A399R4Q4_9PROT</name>
<dbReference type="RefSeq" id="WP_119378121.1">
    <property type="nucleotide sequence ID" value="NZ_QWGB01000003.1"/>
</dbReference>
<keyword evidence="3" id="KW-1185">Reference proteome</keyword>
<dbReference type="EMBL" id="QWGB01000003">
    <property type="protein sequence ID" value="RIJ26268.1"/>
    <property type="molecule type" value="Genomic_DNA"/>
</dbReference>
<dbReference type="Proteomes" id="UP000265431">
    <property type="component" value="Unassembled WGS sequence"/>
</dbReference>
<evidence type="ECO:0000256" key="1">
    <source>
        <dbReference type="SAM" id="SignalP"/>
    </source>
</evidence>
<protein>
    <recommendedName>
        <fullName evidence="4">Lipoprotein</fullName>
    </recommendedName>
</protein>
<evidence type="ECO:0000313" key="2">
    <source>
        <dbReference type="EMBL" id="RIJ26268.1"/>
    </source>
</evidence>
<sequence length="172" mass="18932">MRVLFFKFLLLLNLSGCLSSDGGSQSGTPRVLLAEDVNAFRVEGDLGIWFSISTHIEKSVCFNISELNFGGPYPLFLSASVTDAEWRDGPVILGSYLVISGAGRYYVDVNDVAELPEYRFELLGFECALYATSNEPGLSIIEQGPQEESIRLQLNVTHGDLHENSDVLSSFE</sequence>
<accession>A0A399R4Q4</accession>
<organism evidence="2 3">
    <name type="scientific">Henriciella barbarensis</name>
    <dbReference type="NCBI Taxonomy" id="86342"/>
    <lineage>
        <taxon>Bacteria</taxon>
        <taxon>Pseudomonadati</taxon>
        <taxon>Pseudomonadota</taxon>
        <taxon>Alphaproteobacteria</taxon>
        <taxon>Hyphomonadales</taxon>
        <taxon>Hyphomonadaceae</taxon>
        <taxon>Henriciella</taxon>
    </lineage>
</organism>
<reference evidence="2 3" key="1">
    <citation type="submission" date="2018-08" db="EMBL/GenBank/DDBJ databases">
        <title>Henriciella mobilis sp. nov., isolated from seawater.</title>
        <authorList>
            <person name="Cheng H."/>
            <person name="Wu Y.-H."/>
            <person name="Xu X.-W."/>
            <person name="Guo L.-L."/>
        </authorList>
    </citation>
    <scope>NUCLEOTIDE SEQUENCE [LARGE SCALE GENOMIC DNA]</scope>
    <source>
        <strain evidence="2 3">CCUG66934</strain>
    </source>
</reference>